<protein>
    <submittedName>
        <fullName evidence="1">Uncharacterized protein</fullName>
    </submittedName>
</protein>
<gene>
    <name evidence="1" type="ORF">HPULCUR_010598</name>
</gene>
<comment type="caution">
    <text evidence="1">The sequence shown here is derived from an EMBL/GenBank/DDBJ whole genome shotgun (WGS) entry which is preliminary data.</text>
</comment>
<name>A0ABP9YEL9_9FUNG</name>
<organism evidence="1 2">
    <name type="scientific">Helicostylum pulchrum</name>
    <dbReference type="NCBI Taxonomy" id="562976"/>
    <lineage>
        <taxon>Eukaryota</taxon>
        <taxon>Fungi</taxon>
        <taxon>Fungi incertae sedis</taxon>
        <taxon>Mucoromycota</taxon>
        <taxon>Mucoromycotina</taxon>
        <taxon>Mucoromycetes</taxon>
        <taxon>Mucorales</taxon>
        <taxon>Mucorineae</taxon>
        <taxon>Mucoraceae</taxon>
        <taxon>Helicostylum</taxon>
    </lineage>
</organism>
<sequence length="134" mass="15799">MRFHIQSWRIGLVTNTYMLPITIGNKPDWELHKIDTEYEEFGPFLDALLSIVQELSTYIYQETDIYWRIRSHNKGDVSSDSDSVIPMFWYIINSMENMQNSVSSQTEFPCPTLTRKFMQINFQTSSSFIPRLAK</sequence>
<proteinExistence type="predicted"/>
<reference evidence="1 2" key="1">
    <citation type="submission" date="2024-04" db="EMBL/GenBank/DDBJ databases">
        <title>genome sequences of Mucor flavus KT1a and Helicostylum pulchrum KT1b strains isolation_sourced from the surface of a dry-aged beef.</title>
        <authorList>
            <person name="Toyotome T."/>
            <person name="Hosono M."/>
            <person name="Torimaru M."/>
            <person name="Fukuda K."/>
            <person name="Mikami N."/>
        </authorList>
    </citation>
    <scope>NUCLEOTIDE SEQUENCE [LARGE SCALE GENOMIC DNA]</scope>
    <source>
        <strain evidence="1 2">KT1b</strain>
    </source>
</reference>
<keyword evidence="2" id="KW-1185">Reference proteome</keyword>
<accession>A0ABP9YEL9</accession>
<evidence type="ECO:0000313" key="2">
    <source>
        <dbReference type="Proteomes" id="UP001476247"/>
    </source>
</evidence>
<dbReference type="Proteomes" id="UP001476247">
    <property type="component" value="Unassembled WGS sequence"/>
</dbReference>
<evidence type="ECO:0000313" key="1">
    <source>
        <dbReference type="EMBL" id="GAA5805085.1"/>
    </source>
</evidence>
<dbReference type="EMBL" id="BAABUJ010000041">
    <property type="protein sequence ID" value="GAA5805085.1"/>
    <property type="molecule type" value="Genomic_DNA"/>
</dbReference>